<dbReference type="Pfam" id="PF03492">
    <property type="entry name" value="Methyltransf_7"/>
    <property type="match status" value="1"/>
</dbReference>
<sequence>MESIVQALELKFHTQHPIQSHPSLDFQVFFNNQTENDFNTLFRNLPISRKYLAAGVPGDFHDCLLPKSSLHFGHASYVLNWLSKIPEEVMDPKSPARDKDAIHCTGFAKEDAKMGSFSLKLLVWPMIFWALALWIWPSRKSGGLQLTTLLPLNQGYGSIARRSESFSIERIETIPYLTKQKPTVQFAISTIRAFTVEQIKGHFGDKIVDSEFEYFARKPTENFPFAEDQKNPQHIDLFILLKRNSSCNTV</sequence>
<accession>A0A6A6MJT8</accession>
<organism evidence="1 2">
    <name type="scientific">Hevea brasiliensis</name>
    <name type="common">Para rubber tree</name>
    <name type="synonym">Siphonia brasiliensis</name>
    <dbReference type="NCBI Taxonomy" id="3981"/>
    <lineage>
        <taxon>Eukaryota</taxon>
        <taxon>Viridiplantae</taxon>
        <taxon>Streptophyta</taxon>
        <taxon>Embryophyta</taxon>
        <taxon>Tracheophyta</taxon>
        <taxon>Spermatophyta</taxon>
        <taxon>Magnoliopsida</taxon>
        <taxon>eudicotyledons</taxon>
        <taxon>Gunneridae</taxon>
        <taxon>Pentapetalae</taxon>
        <taxon>rosids</taxon>
        <taxon>fabids</taxon>
        <taxon>Malpighiales</taxon>
        <taxon>Euphorbiaceae</taxon>
        <taxon>Crotonoideae</taxon>
        <taxon>Micrandreae</taxon>
        <taxon>Hevea</taxon>
    </lineage>
</organism>
<keyword evidence="2" id="KW-1185">Reference proteome</keyword>
<dbReference type="InterPro" id="IPR029063">
    <property type="entry name" value="SAM-dependent_MTases_sf"/>
</dbReference>
<dbReference type="SUPFAM" id="SSF53335">
    <property type="entry name" value="S-adenosyl-L-methionine-dependent methyltransferases"/>
    <property type="match status" value="1"/>
</dbReference>
<name>A0A6A6MJT8_HEVBR</name>
<reference evidence="1 2" key="1">
    <citation type="journal article" date="2020" name="Mol. Plant">
        <title>The Chromosome-Based Rubber Tree Genome Provides New Insights into Spurge Genome Evolution and Rubber Biosynthesis.</title>
        <authorList>
            <person name="Liu J."/>
            <person name="Shi C."/>
            <person name="Shi C.C."/>
            <person name="Li W."/>
            <person name="Zhang Q.J."/>
            <person name="Zhang Y."/>
            <person name="Li K."/>
            <person name="Lu H.F."/>
            <person name="Shi C."/>
            <person name="Zhu S.T."/>
            <person name="Xiao Z.Y."/>
            <person name="Nan H."/>
            <person name="Yue Y."/>
            <person name="Zhu X.G."/>
            <person name="Wu Y."/>
            <person name="Hong X.N."/>
            <person name="Fan G.Y."/>
            <person name="Tong Y."/>
            <person name="Zhang D."/>
            <person name="Mao C.L."/>
            <person name="Liu Y.L."/>
            <person name="Hao S.J."/>
            <person name="Liu W.Q."/>
            <person name="Lv M.Q."/>
            <person name="Zhang H.B."/>
            <person name="Liu Y."/>
            <person name="Hu-Tang G.R."/>
            <person name="Wang J.P."/>
            <person name="Wang J.H."/>
            <person name="Sun Y.H."/>
            <person name="Ni S.B."/>
            <person name="Chen W.B."/>
            <person name="Zhang X.C."/>
            <person name="Jiao Y.N."/>
            <person name="Eichler E.E."/>
            <person name="Li G.H."/>
            <person name="Liu X."/>
            <person name="Gao L.Z."/>
        </authorList>
    </citation>
    <scope>NUCLEOTIDE SEQUENCE [LARGE SCALE GENOMIC DNA]</scope>
    <source>
        <strain evidence="2">cv. GT1</strain>
        <tissue evidence="1">Leaf</tissue>
    </source>
</reference>
<protein>
    <submittedName>
        <fullName evidence="1">Uncharacterized protein</fullName>
    </submittedName>
</protein>
<evidence type="ECO:0000313" key="1">
    <source>
        <dbReference type="EMBL" id="KAF2312785.1"/>
    </source>
</evidence>
<dbReference type="Gene3D" id="3.40.50.150">
    <property type="entry name" value="Vaccinia Virus protein VP39"/>
    <property type="match status" value="1"/>
</dbReference>
<dbReference type="GO" id="GO:0008168">
    <property type="term" value="F:methyltransferase activity"/>
    <property type="evidence" value="ECO:0007669"/>
    <property type="project" value="InterPro"/>
</dbReference>
<dbReference type="InterPro" id="IPR005299">
    <property type="entry name" value="MeTrfase_7"/>
</dbReference>
<evidence type="ECO:0000313" key="2">
    <source>
        <dbReference type="Proteomes" id="UP000467840"/>
    </source>
</evidence>
<comment type="caution">
    <text evidence="1">The sequence shown here is derived from an EMBL/GenBank/DDBJ whole genome shotgun (WGS) entry which is preliminary data.</text>
</comment>
<dbReference type="Proteomes" id="UP000467840">
    <property type="component" value="Chromosome 14"/>
</dbReference>
<dbReference type="PANTHER" id="PTHR31009">
    <property type="entry name" value="S-ADENOSYL-L-METHIONINE:CARBOXYL METHYLTRANSFERASE FAMILY PROTEIN"/>
    <property type="match status" value="1"/>
</dbReference>
<dbReference type="AlphaFoldDB" id="A0A6A6MJT8"/>
<dbReference type="EMBL" id="JAAGAX010000006">
    <property type="protein sequence ID" value="KAF2312785.1"/>
    <property type="molecule type" value="Genomic_DNA"/>
</dbReference>
<proteinExistence type="predicted"/>
<gene>
    <name evidence="1" type="ORF">GH714_040039</name>
</gene>